<organism evidence="4 5">
    <name type="scientific">Furfurilactobacillus rossiae DSM 15814</name>
    <dbReference type="NCBI Taxonomy" id="1114972"/>
    <lineage>
        <taxon>Bacteria</taxon>
        <taxon>Bacillati</taxon>
        <taxon>Bacillota</taxon>
        <taxon>Bacilli</taxon>
        <taxon>Lactobacillales</taxon>
        <taxon>Lactobacillaceae</taxon>
        <taxon>Furfurilactobacillus</taxon>
    </lineage>
</organism>
<evidence type="ECO:0000256" key="3">
    <source>
        <dbReference type="PROSITE-ProRule" id="PRU00339"/>
    </source>
</evidence>
<keyword evidence="1" id="KW-0677">Repeat</keyword>
<comment type="caution">
    <text evidence="4">The sequence shown here is derived from an EMBL/GenBank/DDBJ whole genome shotgun (WGS) entry which is preliminary data.</text>
</comment>
<dbReference type="InterPro" id="IPR051012">
    <property type="entry name" value="CellSynth/LPSAsmb/PSIAsmb"/>
</dbReference>
<dbReference type="PROSITE" id="PS50005">
    <property type="entry name" value="TPR"/>
    <property type="match status" value="1"/>
</dbReference>
<dbReference type="SMART" id="SM00028">
    <property type="entry name" value="TPR"/>
    <property type="match status" value="4"/>
</dbReference>
<dbReference type="Proteomes" id="UP000051999">
    <property type="component" value="Unassembled WGS sequence"/>
</dbReference>
<dbReference type="EMBL" id="AZFF01000005">
    <property type="protein sequence ID" value="KRL56216.1"/>
    <property type="molecule type" value="Genomic_DNA"/>
</dbReference>
<evidence type="ECO:0000313" key="5">
    <source>
        <dbReference type="Proteomes" id="UP000051999"/>
    </source>
</evidence>
<feature type="repeat" description="TPR" evidence="3">
    <location>
        <begin position="140"/>
        <end position="173"/>
    </location>
</feature>
<evidence type="ECO:0000256" key="1">
    <source>
        <dbReference type="ARBA" id="ARBA00022737"/>
    </source>
</evidence>
<proteinExistence type="predicted"/>
<protein>
    <submittedName>
        <fullName evidence="4">Tetratricopeptide repeat protein</fullName>
    </submittedName>
</protein>
<accession>A0A0R1RSW4</accession>
<dbReference type="OrthoDB" id="2329209at2"/>
<dbReference type="InterPro" id="IPR011990">
    <property type="entry name" value="TPR-like_helical_dom_sf"/>
</dbReference>
<dbReference type="Gene3D" id="1.25.40.10">
    <property type="entry name" value="Tetratricopeptide repeat domain"/>
    <property type="match status" value="2"/>
</dbReference>
<dbReference type="PANTHER" id="PTHR45586">
    <property type="entry name" value="TPR REPEAT-CONTAINING PROTEIN PA4667"/>
    <property type="match status" value="1"/>
</dbReference>
<dbReference type="AlphaFoldDB" id="A0A0R1RSW4"/>
<dbReference type="PATRIC" id="fig|1114972.6.peg.2314"/>
<dbReference type="eggNOG" id="COG0457">
    <property type="taxonomic scope" value="Bacteria"/>
</dbReference>
<name>A0A0R1RSW4_9LACO</name>
<dbReference type="Pfam" id="PF13424">
    <property type="entry name" value="TPR_12"/>
    <property type="match status" value="1"/>
</dbReference>
<evidence type="ECO:0000256" key="2">
    <source>
        <dbReference type="ARBA" id="ARBA00022803"/>
    </source>
</evidence>
<dbReference type="PANTHER" id="PTHR45586:SF1">
    <property type="entry name" value="LIPOPOLYSACCHARIDE ASSEMBLY PROTEIN B"/>
    <property type="match status" value="1"/>
</dbReference>
<dbReference type="InterPro" id="IPR019734">
    <property type="entry name" value="TPR_rpt"/>
</dbReference>
<keyword evidence="5" id="KW-1185">Reference proteome</keyword>
<sequence length="232" mass="25945">MSEKHDDQTANAAQAEAKQAVARLVKQIDANPNDFHLYYQLATVLTEMQDYEQAEELLMKAQGLFVKDDVAQSLLNYGLGNVYYQAASYDKAVAAFSKVKDEKLRLEAYQMMAQTAMQQNQYQKAFAFALTVHDAKPKDASVNALLGDILMAMGNFNQAADFYDQSLAADDQNGHVYFSRGLTAMVLEKDATPFMNAAKRLDPDFVKRSQQRVNDIATVVNKRHQDGDPQAK</sequence>
<gene>
    <name evidence="4" type="ORF">FD35_GL002259</name>
</gene>
<dbReference type="SUPFAM" id="SSF81901">
    <property type="entry name" value="HCP-like"/>
    <property type="match status" value="1"/>
</dbReference>
<reference evidence="4 5" key="1">
    <citation type="journal article" date="2015" name="Genome Announc.">
        <title>Expanding the biotechnology potential of lactobacilli through comparative genomics of 213 strains and associated genera.</title>
        <authorList>
            <person name="Sun Z."/>
            <person name="Harris H.M."/>
            <person name="McCann A."/>
            <person name="Guo C."/>
            <person name="Argimon S."/>
            <person name="Zhang W."/>
            <person name="Yang X."/>
            <person name="Jeffery I.B."/>
            <person name="Cooney J.C."/>
            <person name="Kagawa T.F."/>
            <person name="Liu W."/>
            <person name="Song Y."/>
            <person name="Salvetti E."/>
            <person name="Wrobel A."/>
            <person name="Rasinkangas P."/>
            <person name="Parkhill J."/>
            <person name="Rea M.C."/>
            <person name="O'Sullivan O."/>
            <person name="Ritari J."/>
            <person name="Douillard F.P."/>
            <person name="Paul Ross R."/>
            <person name="Yang R."/>
            <person name="Briner A.E."/>
            <person name="Felis G.E."/>
            <person name="de Vos W.M."/>
            <person name="Barrangou R."/>
            <person name="Klaenhammer T.R."/>
            <person name="Caufield P.W."/>
            <person name="Cui Y."/>
            <person name="Zhang H."/>
            <person name="O'Toole P.W."/>
        </authorList>
    </citation>
    <scope>NUCLEOTIDE SEQUENCE [LARGE SCALE GENOMIC DNA]</scope>
    <source>
        <strain evidence="4 5">DSM 15814</strain>
    </source>
</reference>
<keyword evidence="2 3" id="KW-0802">TPR repeat</keyword>
<dbReference type="Pfam" id="PF14559">
    <property type="entry name" value="TPR_19"/>
    <property type="match status" value="1"/>
</dbReference>
<dbReference type="STRING" id="1114972.FD35_GL002259"/>
<dbReference type="RefSeq" id="WP_017262833.1">
    <property type="nucleotide sequence ID" value="NZ_AUAW01000006.1"/>
</dbReference>
<evidence type="ECO:0000313" key="4">
    <source>
        <dbReference type="EMBL" id="KRL56216.1"/>
    </source>
</evidence>